<dbReference type="PANTHER" id="PTHR43738">
    <property type="entry name" value="ABC TRANSPORTER, MEMBRANE PROTEIN"/>
    <property type="match status" value="1"/>
</dbReference>
<dbReference type="Pfam" id="PF02687">
    <property type="entry name" value="FtsX"/>
    <property type="match status" value="1"/>
</dbReference>
<evidence type="ECO:0000259" key="12">
    <source>
        <dbReference type="Pfam" id="PF02687"/>
    </source>
</evidence>
<evidence type="ECO:0000256" key="11">
    <source>
        <dbReference type="SAM" id="Phobius"/>
    </source>
</evidence>
<comment type="subunit">
    <text evidence="3">The complex is composed of two ATP-binding proteins (HrtA), two transmembrane proteins (HrtB) and a solute-binding protein.</text>
</comment>
<feature type="domain" description="ABC3 transporter permease C-terminal" evidence="12">
    <location>
        <begin position="267"/>
        <end position="376"/>
    </location>
</feature>
<name>A0A1W1YBY2_9FIRM</name>
<feature type="transmembrane region" description="Helical" evidence="11">
    <location>
        <begin position="12"/>
        <end position="37"/>
    </location>
</feature>
<sequence length="382" mass="42062">MISLAIRDIRYSWWRYSLTGTILGLLIAATITLFGIYRGMVADATSLPATSGADIWVVQENTVGPYADSSSLYADEYRGLAGFPGVAEVANVLYFSLQVERGTDDVRVMVAGYQDGKLGQPANIITGRPIVQSKYEAVADVKSGFKLGDKIKIRRNDYTVVGLTERMVSTAGDPVVFIRLKDAQEVQFKKDNTSIYNDRKRQSTTEDNESSKYKTNAILVRVAPGWDIKQVAANIKQWKHFEAYTYPEMEHLLLSKIIEKAATQIGFFLIILEIVSAAIVALLIYTMTMSKLKEIAVLKLIGANNGLITLMILQEAWGIGMIGYTIGFIVSVLWVPIFPRYIAYSTDIRLISFALTMGICSLASIISIRAAIKVEPAAAIGG</sequence>
<keyword evidence="8 11" id="KW-1133">Transmembrane helix</keyword>
<comment type="similarity">
    <text evidence="2">Belongs to the ABC-4 integral membrane protein family. HrtB subfamily.</text>
</comment>
<feature type="domain" description="MacB-like periplasmic core" evidence="13">
    <location>
        <begin position="22"/>
        <end position="237"/>
    </location>
</feature>
<dbReference type="OrthoDB" id="6313at2"/>
<dbReference type="InterPro" id="IPR003838">
    <property type="entry name" value="ABC3_permease_C"/>
</dbReference>
<evidence type="ECO:0000256" key="5">
    <source>
        <dbReference type="ARBA" id="ARBA00022448"/>
    </source>
</evidence>
<evidence type="ECO:0000256" key="9">
    <source>
        <dbReference type="ARBA" id="ARBA00023136"/>
    </source>
</evidence>
<dbReference type="Proteomes" id="UP000192738">
    <property type="component" value="Unassembled WGS sequence"/>
</dbReference>
<dbReference type="GO" id="GO:0005886">
    <property type="term" value="C:plasma membrane"/>
    <property type="evidence" value="ECO:0007669"/>
    <property type="project" value="UniProtKB-SubCell"/>
</dbReference>
<dbReference type="AlphaFoldDB" id="A0A1W1YBY2"/>
<dbReference type="Pfam" id="PF12704">
    <property type="entry name" value="MacB_PCD"/>
    <property type="match status" value="1"/>
</dbReference>
<dbReference type="STRING" id="112901.SAMN04488500_101232"/>
<dbReference type="InterPro" id="IPR051125">
    <property type="entry name" value="ABC-4/HrtB_transporter"/>
</dbReference>
<dbReference type="PANTHER" id="PTHR43738:SF1">
    <property type="entry name" value="HEMIN TRANSPORT SYSTEM PERMEASE PROTEIN HRTB-RELATED"/>
    <property type="match status" value="1"/>
</dbReference>
<proteinExistence type="inferred from homology"/>
<keyword evidence="15" id="KW-1185">Reference proteome</keyword>
<keyword evidence="5" id="KW-0813">Transport</keyword>
<keyword evidence="6" id="KW-1003">Cell membrane</keyword>
<dbReference type="InterPro" id="IPR025857">
    <property type="entry name" value="MacB_PCD"/>
</dbReference>
<evidence type="ECO:0000313" key="14">
    <source>
        <dbReference type="EMBL" id="SMC33663.1"/>
    </source>
</evidence>
<evidence type="ECO:0000256" key="4">
    <source>
        <dbReference type="ARBA" id="ARBA00016962"/>
    </source>
</evidence>
<keyword evidence="9 11" id="KW-0472">Membrane</keyword>
<evidence type="ECO:0000259" key="13">
    <source>
        <dbReference type="Pfam" id="PF12704"/>
    </source>
</evidence>
<evidence type="ECO:0000256" key="6">
    <source>
        <dbReference type="ARBA" id="ARBA00022475"/>
    </source>
</evidence>
<evidence type="ECO:0000313" key="15">
    <source>
        <dbReference type="Proteomes" id="UP000192738"/>
    </source>
</evidence>
<reference evidence="14 15" key="1">
    <citation type="submission" date="2017-04" db="EMBL/GenBank/DDBJ databases">
        <authorList>
            <person name="Afonso C.L."/>
            <person name="Miller P.J."/>
            <person name="Scott M.A."/>
            <person name="Spackman E."/>
            <person name="Goraichik I."/>
            <person name="Dimitrov K.M."/>
            <person name="Suarez D.L."/>
            <person name="Swayne D.E."/>
        </authorList>
    </citation>
    <scope>NUCLEOTIDE SEQUENCE [LARGE SCALE GENOMIC DNA]</scope>
    <source>
        <strain evidence="14 15">DSM 5090</strain>
    </source>
</reference>
<feature type="transmembrane region" description="Helical" evidence="11">
    <location>
        <begin position="350"/>
        <end position="372"/>
    </location>
</feature>
<evidence type="ECO:0000256" key="8">
    <source>
        <dbReference type="ARBA" id="ARBA00022989"/>
    </source>
</evidence>
<feature type="transmembrane region" description="Helical" evidence="11">
    <location>
        <begin position="265"/>
        <end position="284"/>
    </location>
</feature>
<accession>A0A1W1YBY2</accession>
<evidence type="ECO:0000256" key="10">
    <source>
        <dbReference type="ARBA" id="ARBA00024973"/>
    </source>
</evidence>
<evidence type="ECO:0000256" key="7">
    <source>
        <dbReference type="ARBA" id="ARBA00022692"/>
    </source>
</evidence>
<comment type="subcellular location">
    <subcellularLocation>
        <location evidence="1">Cell membrane</location>
        <topology evidence="1">Multi-pass membrane protein</topology>
    </subcellularLocation>
</comment>
<organism evidence="14 15">
    <name type="scientific">Sporomusa malonica</name>
    <dbReference type="NCBI Taxonomy" id="112901"/>
    <lineage>
        <taxon>Bacteria</taxon>
        <taxon>Bacillati</taxon>
        <taxon>Bacillota</taxon>
        <taxon>Negativicutes</taxon>
        <taxon>Selenomonadales</taxon>
        <taxon>Sporomusaceae</taxon>
        <taxon>Sporomusa</taxon>
    </lineage>
</organism>
<keyword evidence="7 11" id="KW-0812">Transmembrane</keyword>
<gene>
    <name evidence="14" type="ORF">SAMN04488500_101232</name>
</gene>
<evidence type="ECO:0000256" key="2">
    <source>
        <dbReference type="ARBA" id="ARBA00008697"/>
    </source>
</evidence>
<dbReference type="RefSeq" id="WP_084573753.1">
    <property type="nucleotide sequence ID" value="NZ_CP155572.1"/>
</dbReference>
<feature type="transmembrane region" description="Helical" evidence="11">
    <location>
        <begin position="319"/>
        <end position="338"/>
    </location>
</feature>
<evidence type="ECO:0000256" key="1">
    <source>
        <dbReference type="ARBA" id="ARBA00004651"/>
    </source>
</evidence>
<comment type="function">
    <text evidence="10">Part of the ABC transporter complex hrt involved in hemin import. Responsible for the translocation of the substrate across the membrane.</text>
</comment>
<dbReference type="EMBL" id="FWXI01000001">
    <property type="protein sequence ID" value="SMC33663.1"/>
    <property type="molecule type" value="Genomic_DNA"/>
</dbReference>
<protein>
    <recommendedName>
        <fullName evidence="4">Putative hemin transport system permease protein HrtB</fullName>
    </recommendedName>
</protein>
<evidence type="ECO:0000256" key="3">
    <source>
        <dbReference type="ARBA" id="ARBA00011131"/>
    </source>
</evidence>